<protein>
    <recommendedName>
        <fullName evidence="3">ATPase AAA-type core domain-containing protein</fullName>
    </recommendedName>
</protein>
<evidence type="ECO:0000256" key="2">
    <source>
        <dbReference type="ARBA" id="ARBA00022840"/>
    </source>
</evidence>
<dbReference type="InterPro" id="IPR050130">
    <property type="entry name" value="ClpA_ClpB"/>
</dbReference>
<dbReference type="Pfam" id="PF07724">
    <property type="entry name" value="AAA_2"/>
    <property type="match status" value="1"/>
</dbReference>
<keyword evidence="1" id="KW-0547">Nucleotide-binding</keyword>
<dbReference type="Gene3D" id="1.25.40.20">
    <property type="entry name" value="Ankyrin repeat-containing domain"/>
    <property type="match status" value="1"/>
</dbReference>
<dbReference type="Proteomes" id="UP001324427">
    <property type="component" value="Unassembled WGS sequence"/>
</dbReference>
<evidence type="ECO:0000256" key="1">
    <source>
        <dbReference type="ARBA" id="ARBA00022741"/>
    </source>
</evidence>
<dbReference type="InterPro" id="IPR002110">
    <property type="entry name" value="Ankyrin_rpt"/>
</dbReference>
<evidence type="ECO:0000313" key="4">
    <source>
        <dbReference type="EMBL" id="KAK4539926.1"/>
    </source>
</evidence>
<feature type="domain" description="ATPase AAA-type core" evidence="3">
    <location>
        <begin position="272"/>
        <end position="439"/>
    </location>
</feature>
<evidence type="ECO:0000313" key="5">
    <source>
        <dbReference type="Proteomes" id="UP001324427"/>
    </source>
</evidence>
<dbReference type="InterPro" id="IPR003959">
    <property type="entry name" value="ATPase_AAA_core"/>
</dbReference>
<gene>
    <name evidence="4" type="ORF">LTR36_009968</name>
</gene>
<dbReference type="PANTHER" id="PTHR11638">
    <property type="entry name" value="ATP-DEPENDENT CLP PROTEASE"/>
    <property type="match status" value="1"/>
</dbReference>
<sequence length="578" mass="64433">MSPGDNHRSSSMSSDSRVSATHTVIAKAQLRLPSLSLSTSSSKPDHGLLRKQIYAFDPETLAAAIASGCSAQAIKDYLQHYERTTVTAQIDDQVKDQPLVAYAVERNDTEILQLLLENGADPSVKAFGTTPVLAFAIMRTKWTQRNATDVVKTLLAYGVNPRCVPRDMWEEYVKMPKAELPTSGHRSAAKWCTPEHRAVLVETLNLSMRYFLWRASHLQPPTMRTLQIGTAQKVIPLFRIPYQIIGQMVAAKMVMDEVYAYLSLNTRKPLVLAFAGLSGHGKTELATQMEHMLSLKLLDLDCAQIKTEHNLLGPPIGYTQNSVGSPLNDHLTAYSGRRCVIFLDEFDKTNKECRDALLKVLDTGAYRDRKTNKEVDGSRFIWMLAANLGDTAIADFHYKHMAALKGEEVDKISIKPLRTELSGIFRNAFSPPIAGRIDTIVPFFPFSPTEAAVVAHKFILDLQDEVRKPIATAEPELRYIAHSDLCVIDDGKVCQHLVTNHSYEPELGARSISTSVNRLRTAFALEYSKSDVKVQDEFNERPLQRYIVQLNPVSETEEDISVFRDERTVLSGGQGGGQ</sequence>
<dbReference type="InterPro" id="IPR027417">
    <property type="entry name" value="P-loop_NTPase"/>
</dbReference>
<accession>A0AAV9J6B8</accession>
<dbReference type="SUPFAM" id="SSF52540">
    <property type="entry name" value="P-loop containing nucleoside triphosphate hydrolases"/>
    <property type="match status" value="1"/>
</dbReference>
<reference evidence="4 5" key="1">
    <citation type="submission" date="2021-11" db="EMBL/GenBank/DDBJ databases">
        <title>Black yeast isolated from Biological Soil Crust.</title>
        <authorList>
            <person name="Kurbessoian T."/>
        </authorList>
    </citation>
    <scope>NUCLEOTIDE SEQUENCE [LARGE SCALE GENOMIC DNA]</scope>
    <source>
        <strain evidence="4 5">CCFEE 5522</strain>
    </source>
</reference>
<dbReference type="GO" id="GO:0034605">
    <property type="term" value="P:cellular response to heat"/>
    <property type="evidence" value="ECO:0007669"/>
    <property type="project" value="TreeGrafter"/>
</dbReference>
<dbReference type="PANTHER" id="PTHR11638:SF18">
    <property type="entry name" value="HEAT SHOCK PROTEIN 104"/>
    <property type="match status" value="1"/>
</dbReference>
<dbReference type="InterPro" id="IPR036770">
    <property type="entry name" value="Ankyrin_rpt-contain_sf"/>
</dbReference>
<keyword evidence="2" id="KW-0067">ATP-binding</keyword>
<keyword evidence="5" id="KW-1185">Reference proteome</keyword>
<dbReference type="GO" id="GO:0005737">
    <property type="term" value="C:cytoplasm"/>
    <property type="evidence" value="ECO:0007669"/>
    <property type="project" value="TreeGrafter"/>
</dbReference>
<dbReference type="SUPFAM" id="SSF48403">
    <property type="entry name" value="Ankyrin repeat"/>
    <property type="match status" value="1"/>
</dbReference>
<name>A0AAV9J6B8_9PEZI</name>
<dbReference type="EMBL" id="JAVFHQ010000079">
    <property type="protein sequence ID" value="KAK4539926.1"/>
    <property type="molecule type" value="Genomic_DNA"/>
</dbReference>
<dbReference type="AlphaFoldDB" id="A0AAV9J6B8"/>
<comment type="caution">
    <text evidence="4">The sequence shown here is derived from an EMBL/GenBank/DDBJ whole genome shotgun (WGS) entry which is preliminary data.</text>
</comment>
<evidence type="ECO:0000259" key="3">
    <source>
        <dbReference type="Pfam" id="PF07724"/>
    </source>
</evidence>
<dbReference type="GO" id="GO:0005524">
    <property type="term" value="F:ATP binding"/>
    <property type="evidence" value="ECO:0007669"/>
    <property type="project" value="UniProtKB-KW"/>
</dbReference>
<proteinExistence type="predicted"/>
<dbReference type="GO" id="GO:0016887">
    <property type="term" value="F:ATP hydrolysis activity"/>
    <property type="evidence" value="ECO:0007669"/>
    <property type="project" value="InterPro"/>
</dbReference>
<dbReference type="Pfam" id="PF00023">
    <property type="entry name" value="Ank"/>
    <property type="match status" value="1"/>
</dbReference>
<organism evidence="4 5">
    <name type="scientific">Oleoguttula mirabilis</name>
    <dbReference type="NCBI Taxonomy" id="1507867"/>
    <lineage>
        <taxon>Eukaryota</taxon>
        <taxon>Fungi</taxon>
        <taxon>Dikarya</taxon>
        <taxon>Ascomycota</taxon>
        <taxon>Pezizomycotina</taxon>
        <taxon>Dothideomycetes</taxon>
        <taxon>Dothideomycetidae</taxon>
        <taxon>Mycosphaerellales</taxon>
        <taxon>Teratosphaeriaceae</taxon>
        <taxon>Oleoguttula</taxon>
    </lineage>
</organism>
<dbReference type="Gene3D" id="3.40.50.300">
    <property type="entry name" value="P-loop containing nucleotide triphosphate hydrolases"/>
    <property type="match status" value="1"/>
</dbReference>
<dbReference type="SMART" id="SM00248">
    <property type="entry name" value="ANK"/>
    <property type="match status" value="2"/>
</dbReference>